<feature type="domain" description="FAS1-like dehydratase" evidence="1">
    <location>
        <begin position="26"/>
        <end position="170"/>
    </location>
</feature>
<gene>
    <name evidence="2" type="ORF">GCM10017643_24830</name>
</gene>
<protein>
    <recommendedName>
        <fullName evidence="1">FAS1-like dehydratase domain-containing protein</fullName>
    </recommendedName>
</protein>
<organism evidence="2 3">
    <name type="scientific">Ancylobacter dichloromethanicus</name>
    <dbReference type="NCBI Taxonomy" id="518825"/>
    <lineage>
        <taxon>Bacteria</taxon>
        <taxon>Pseudomonadati</taxon>
        <taxon>Pseudomonadota</taxon>
        <taxon>Alphaproteobacteria</taxon>
        <taxon>Hyphomicrobiales</taxon>
        <taxon>Xanthobacteraceae</taxon>
        <taxon>Ancylobacter</taxon>
    </lineage>
</organism>
<evidence type="ECO:0000313" key="2">
    <source>
        <dbReference type="EMBL" id="GLK72367.1"/>
    </source>
</evidence>
<dbReference type="Pfam" id="PF13452">
    <property type="entry name" value="FAS1_DH_region"/>
    <property type="match status" value="1"/>
</dbReference>
<sequence>MAVDELVDHITPEVRAVIGARSDWLEAPHPVEASEVRRFFQALMDPNPRFWDTAHAAGTRYGDVVAPPGFPVHAFRRPAEELNDSLAAAGDPDFDGVSRAMRPGLPKLPVPLSGILNGGYEYEFFSYPKVGERIQCRSAYLDIYQKLGKAGPMVLVVIEDEYRTADGRPLLKSLNTMIMR</sequence>
<dbReference type="EMBL" id="BSFJ01000013">
    <property type="protein sequence ID" value="GLK72367.1"/>
    <property type="molecule type" value="Genomic_DNA"/>
</dbReference>
<dbReference type="RefSeq" id="WP_213373288.1">
    <property type="nucleotide sequence ID" value="NZ_BSFJ01000013.1"/>
</dbReference>
<evidence type="ECO:0000259" key="1">
    <source>
        <dbReference type="Pfam" id="PF13452"/>
    </source>
</evidence>
<comment type="caution">
    <text evidence="2">The sequence shown here is derived from an EMBL/GenBank/DDBJ whole genome shotgun (WGS) entry which is preliminary data.</text>
</comment>
<reference evidence="2" key="1">
    <citation type="journal article" date="2014" name="Int. J. Syst. Evol. Microbiol.">
        <title>Complete genome sequence of Corynebacterium casei LMG S-19264T (=DSM 44701T), isolated from a smear-ripened cheese.</title>
        <authorList>
            <consortium name="US DOE Joint Genome Institute (JGI-PGF)"/>
            <person name="Walter F."/>
            <person name="Albersmeier A."/>
            <person name="Kalinowski J."/>
            <person name="Ruckert C."/>
        </authorList>
    </citation>
    <scope>NUCLEOTIDE SEQUENCE</scope>
    <source>
        <strain evidence="2">VKM B-2484</strain>
    </source>
</reference>
<dbReference type="Gene3D" id="3.10.129.10">
    <property type="entry name" value="Hotdog Thioesterase"/>
    <property type="match status" value="1"/>
</dbReference>
<name>A0A9W6J8M9_9HYPH</name>
<dbReference type="Proteomes" id="UP001143370">
    <property type="component" value="Unassembled WGS sequence"/>
</dbReference>
<accession>A0A9W6J8M9</accession>
<keyword evidence="3" id="KW-1185">Reference proteome</keyword>
<proteinExistence type="predicted"/>
<dbReference type="InterPro" id="IPR029069">
    <property type="entry name" value="HotDog_dom_sf"/>
</dbReference>
<evidence type="ECO:0000313" key="3">
    <source>
        <dbReference type="Proteomes" id="UP001143370"/>
    </source>
</evidence>
<dbReference type="InterPro" id="IPR039569">
    <property type="entry name" value="FAS1-like_DH_region"/>
</dbReference>
<reference evidence="2" key="2">
    <citation type="submission" date="2023-01" db="EMBL/GenBank/DDBJ databases">
        <authorList>
            <person name="Sun Q."/>
            <person name="Evtushenko L."/>
        </authorList>
    </citation>
    <scope>NUCLEOTIDE SEQUENCE</scope>
    <source>
        <strain evidence="2">VKM B-2484</strain>
    </source>
</reference>
<dbReference type="SUPFAM" id="SSF54637">
    <property type="entry name" value="Thioesterase/thiol ester dehydrase-isomerase"/>
    <property type="match status" value="1"/>
</dbReference>
<dbReference type="AlphaFoldDB" id="A0A9W6J8M9"/>